<name>A0A222G6W6_9GAMM</name>
<dbReference type="RefSeq" id="WP_081149580.1">
    <property type="nucleotide sequence ID" value="NZ_CP020465.1"/>
</dbReference>
<dbReference type="GO" id="GO:0006302">
    <property type="term" value="P:double-strand break repair"/>
    <property type="evidence" value="ECO:0007669"/>
    <property type="project" value="InterPro"/>
</dbReference>
<dbReference type="OrthoDB" id="9795626at2"/>
<dbReference type="InterPro" id="IPR038729">
    <property type="entry name" value="Rad50/SbcC_AAA"/>
</dbReference>
<evidence type="ECO:0000256" key="1">
    <source>
        <dbReference type="SAM" id="Coils"/>
    </source>
</evidence>
<dbReference type="GO" id="GO:0016887">
    <property type="term" value="F:ATP hydrolysis activity"/>
    <property type="evidence" value="ECO:0007669"/>
    <property type="project" value="InterPro"/>
</dbReference>
<dbReference type="EMBL" id="CP020465">
    <property type="protein sequence ID" value="ASP47104.1"/>
    <property type="molecule type" value="Genomic_DNA"/>
</dbReference>
<dbReference type="Gene3D" id="3.40.50.300">
    <property type="entry name" value="P-loop containing nucleotide triphosphate hydrolases"/>
    <property type="match status" value="2"/>
</dbReference>
<dbReference type="Pfam" id="PF13476">
    <property type="entry name" value="AAA_23"/>
    <property type="match status" value="1"/>
</dbReference>
<feature type="coiled-coil region" evidence="1">
    <location>
        <begin position="463"/>
        <end position="518"/>
    </location>
</feature>
<feature type="coiled-coil region" evidence="1">
    <location>
        <begin position="912"/>
        <end position="953"/>
    </location>
</feature>
<feature type="coiled-coil region" evidence="1">
    <location>
        <begin position="639"/>
        <end position="673"/>
    </location>
</feature>
<feature type="coiled-coil region" evidence="1">
    <location>
        <begin position="1018"/>
        <end position="1052"/>
    </location>
</feature>
<sequence>MKILSLRFENINSLKGHWKIDFTQSPFDTSALFAIIGPTGAGKTTILDAMCLALYHQTPRLTISDKQNQLMTRHTANCLAEVEFEVKGQAYRAFWSQRRAKNSIEGNLQKPTAELAKLITTGEVASESAGGEAEVIATKVSDIRTEIARLTGLDFSRFRKSMMLSQGEFAAFLNAPANDRADLLEELTGSEIYGEISKAVYEQHKEATNELKLLQAKSTGMQLLSPEQQEQINEQLNKASAQQKPFEDQLAHWQKIRSWLMNLQSANKQKLQAEQLQTSVQQTQQEHATQLQALALSEPAENLRADYQQLNYANQQLVELNEQARLLADDAKQSKSQVDNAEQSLAEFLLSHAKFVTQQQETEQLIVEQVLPLDSKISQLSEHKNQQLTRVNAASEALVQATAQSEQLATQKQLQLDKISNAQVVIQQQGYLATLPEHLPLWRNMLAQMVNEKQLSFELSTQNDNLQKQTDLLSNELIKSQEQLVALEADCQQQQVMLNTKENDISQLLLQVQCQNEQALSQQLQGMQSTINEQAQALYNAERYQKLSAELHEIDKTLAEDNQHLANLSEQLTPLRERYKNQKSAFIDVQLIVEQQKTIMSLSAHRDNLKADEACPLCGSEQHPAIADYQALGDNNSTESEHQQRLKALSVELEQLELQGKALSSEQDRLKEKLNFIIENKAIKQQEQQSLTQQWLALRELLKIDFELSAFEQIKADIHARRQQFEQLNNANNQLQQLKQIKQQQSELVLALEKQLVNLSNQRENKAVQLSQLQQQIEQNKQNLNHKLEQISQEWQKLSLLMQDCQLVTPECFSVYQTCDTDTQGSNISPHEFVNVVQLQQTWINDLEQQSHAYQAALSAVATDNEQLQQVQQQLAVIQSKIEQLTVSEQAIKIELTLIENQHNEAKTQRQLLFAEQDTQQVRQQLKQQQQTQEQLLVNLQNSVNEQKNLQQNITGKLNGNVEAISRLTPQQQSAEQTWQTQLANSDFETEADFKAALLSQEQRISLKAIQQSINEKTQQANAQYQQVQQHLIQLEEDKHQLQEQTKQLLATIHANEENACDSDELLNDLMFTETLALDEHVDVTELDDKASVCKEKLKQLQIRQGQLSQQITQDQQQRNEQQALLDEIVKQQTELDDLSHLNGLIGAADGAKFRRFAQGLTLSHLVYLANQQLNKLHGRYQLQRQESDSLALEVLDTWQADSVRDTKTLSGGESFLVSLALALALSDLVSAKTSIDSLFLDEGFGTLDNDTLEIALSALDSLNASGKMIGVISHVDALKKRIDVQIEVKKQSGLGVSELADCYRYLGK</sequence>
<dbReference type="KEGG" id="cber:B5D82_04555"/>
<gene>
    <name evidence="3" type="ORF">B5D82_04555</name>
</gene>
<keyword evidence="4" id="KW-1185">Reference proteome</keyword>
<feature type="domain" description="Rad50/SbcC-type AAA" evidence="2">
    <location>
        <begin position="5"/>
        <end position="249"/>
    </location>
</feature>
<feature type="coiled-coil region" evidence="1">
    <location>
        <begin position="861"/>
        <end position="888"/>
    </location>
</feature>
<feature type="coiled-coil region" evidence="1">
    <location>
        <begin position="718"/>
        <end position="794"/>
    </location>
</feature>
<dbReference type="SUPFAM" id="SSF52540">
    <property type="entry name" value="P-loop containing nucleoside triphosphate hydrolases"/>
    <property type="match status" value="1"/>
</dbReference>
<dbReference type="PANTHER" id="PTHR32114:SF2">
    <property type="entry name" value="ABC TRANSPORTER ABCH.3"/>
    <property type="match status" value="1"/>
</dbReference>
<reference evidence="3 4" key="1">
    <citation type="submission" date="2017-08" db="EMBL/GenBank/DDBJ databases">
        <title>Complete genome of Colwellia sp. NB097-1, a psychrophile bacterium ioslated from Bering Sea.</title>
        <authorList>
            <person name="Chen X."/>
        </authorList>
    </citation>
    <scope>NUCLEOTIDE SEQUENCE [LARGE SCALE GENOMIC DNA]</scope>
    <source>
        <strain evidence="3 4">NB097-1</strain>
    </source>
</reference>
<evidence type="ECO:0000259" key="2">
    <source>
        <dbReference type="Pfam" id="PF13476"/>
    </source>
</evidence>
<dbReference type="Pfam" id="PF13558">
    <property type="entry name" value="SbcC_Walker_B"/>
    <property type="match status" value="1"/>
</dbReference>
<keyword evidence="1" id="KW-0175">Coiled coil</keyword>
<protein>
    <recommendedName>
        <fullName evidence="2">Rad50/SbcC-type AAA domain-containing protein</fullName>
    </recommendedName>
</protein>
<accession>A0A222G6W6</accession>
<evidence type="ECO:0000313" key="4">
    <source>
        <dbReference type="Proteomes" id="UP000202259"/>
    </source>
</evidence>
<dbReference type="Proteomes" id="UP000202259">
    <property type="component" value="Chromosome"/>
</dbReference>
<evidence type="ECO:0000313" key="3">
    <source>
        <dbReference type="EMBL" id="ASP47104.1"/>
    </source>
</evidence>
<dbReference type="PANTHER" id="PTHR32114">
    <property type="entry name" value="ABC TRANSPORTER ABCH.3"/>
    <property type="match status" value="1"/>
</dbReference>
<organism evidence="3 4">
    <name type="scientific">Cognaticolwellia beringensis</name>
    <dbReference type="NCBI Taxonomy" id="1967665"/>
    <lineage>
        <taxon>Bacteria</taxon>
        <taxon>Pseudomonadati</taxon>
        <taxon>Pseudomonadota</taxon>
        <taxon>Gammaproteobacteria</taxon>
        <taxon>Alteromonadales</taxon>
        <taxon>Colwelliaceae</taxon>
        <taxon>Cognaticolwellia</taxon>
    </lineage>
</organism>
<proteinExistence type="predicted"/>
<feature type="coiled-coil region" evidence="1">
    <location>
        <begin position="266"/>
        <end position="344"/>
    </location>
</feature>
<dbReference type="InterPro" id="IPR027417">
    <property type="entry name" value="P-loop_NTPase"/>
</dbReference>